<dbReference type="GO" id="GO:0003723">
    <property type="term" value="F:RNA binding"/>
    <property type="evidence" value="ECO:0007669"/>
    <property type="project" value="InterPro"/>
</dbReference>
<dbReference type="InterPro" id="IPR036612">
    <property type="entry name" value="KH_dom_type_1_sf"/>
</dbReference>
<evidence type="ECO:0000313" key="1">
    <source>
        <dbReference type="EMBL" id="OIS99292.1"/>
    </source>
</evidence>
<evidence type="ECO:0000313" key="2">
    <source>
        <dbReference type="Proteomes" id="UP000187609"/>
    </source>
</evidence>
<dbReference type="EMBL" id="MJEQ01037190">
    <property type="protein sequence ID" value="OIS99292.1"/>
    <property type="molecule type" value="Genomic_DNA"/>
</dbReference>
<accession>A0A1J6I2K1</accession>
<protein>
    <submittedName>
        <fullName evidence="1">Uncharacterized protein</fullName>
    </submittedName>
</protein>
<reference evidence="1" key="1">
    <citation type="submission" date="2016-11" db="EMBL/GenBank/DDBJ databases">
        <title>The genome of Nicotiana attenuata.</title>
        <authorList>
            <person name="Xu S."/>
            <person name="Brockmoeller T."/>
            <person name="Gaquerel E."/>
            <person name="Navarro A."/>
            <person name="Kuhl H."/>
            <person name="Gase K."/>
            <person name="Ling Z."/>
            <person name="Zhou W."/>
            <person name="Kreitzer C."/>
            <person name="Stanke M."/>
            <person name="Tang H."/>
            <person name="Lyons E."/>
            <person name="Pandey P."/>
            <person name="Pandey S.P."/>
            <person name="Timmermann B."/>
            <person name="Baldwin I.T."/>
        </authorList>
    </citation>
    <scope>NUCLEOTIDE SEQUENCE [LARGE SCALE GENOMIC DNA]</scope>
    <source>
        <strain evidence="1">UT</strain>
    </source>
</reference>
<keyword evidence="2" id="KW-1185">Reference proteome</keyword>
<proteinExistence type="predicted"/>
<dbReference type="Proteomes" id="UP000187609">
    <property type="component" value="Unassembled WGS sequence"/>
</dbReference>
<dbReference type="AlphaFoldDB" id="A0A1J6I2K1"/>
<name>A0A1J6I2K1_NICAT</name>
<organism evidence="1 2">
    <name type="scientific">Nicotiana attenuata</name>
    <name type="common">Coyote tobacco</name>
    <dbReference type="NCBI Taxonomy" id="49451"/>
    <lineage>
        <taxon>Eukaryota</taxon>
        <taxon>Viridiplantae</taxon>
        <taxon>Streptophyta</taxon>
        <taxon>Embryophyta</taxon>
        <taxon>Tracheophyta</taxon>
        <taxon>Spermatophyta</taxon>
        <taxon>Magnoliopsida</taxon>
        <taxon>eudicotyledons</taxon>
        <taxon>Gunneridae</taxon>
        <taxon>Pentapetalae</taxon>
        <taxon>asterids</taxon>
        <taxon>lamiids</taxon>
        <taxon>Solanales</taxon>
        <taxon>Solanaceae</taxon>
        <taxon>Nicotianoideae</taxon>
        <taxon>Nicotianeae</taxon>
        <taxon>Nicotiana</taxon>
    </lineage>
</organism>
<comment type="caution">
    <text evidence="1">The sequence shown here is derived from an EMBL/GenBank/DDBJ whole genome shotgun (WGS) entry which is preliminary data.</text>
</comment>
<dbReference type="Gramene" id="OIS99292">
    <property type="protein sequence ID" value="OIS99292"/>
    <property type="gene ID" value="A4A49_52366"/>
</dbReference>
<gene>
    <name evidence="1" type="ORF">A4A49_52366</name>
</gene>
<dbReference type="STRING" id="49451.A0A1J6I2K1"/>
<dbReference type="SUPFAM" id="SSF54791">
    <property type="entry name" value="Eukaryotic type KH-domain (KH-domain type I)"/>
    <property type="match status" value="1"/>
</dbReference>
<sequence length="80" mass="9325">MLFVTSYSTMQRQYICRIANAIRVFSAFGFMVSVEDVNETVDLSLSLGYGVYEMLGAEYHYEVVDKKLLRKNFLKKKRIV</sequence>
<dbReference type="SMR" id="A0A1J6I2K1"/>